<dbReference type="Proteomes" id="UP000654918">
    <property type="component" value="Unassembled WGS sequence"/>
</dbReference>
<evidence type="ECO:0000256" key="7">
    <source>
        <dbReference type="ARBA" id="ARBA00022729"/>
    </source>
</evidence>
<evidence type="ECO:0000256" key="2">
    <source>
        <dbReference type="ARBA" id="ARBA00004613"/>
    </source>
</evidence>
<name>A0A8H6K2J7_9PEZI</name>
<feature type="compositionally biased region" description="Polar residues" evidence="22">
    <location>
        <begin position="26"/>
        <end position="50"/>
    </location>
</feature>
<evidence type="ECO:0000256" key="14">
    <source>
        <dbReference type="ARBA" id="ARBA00039579"/>
    </source>
</evidence>
<evidence type="ECO:0000256" key="13">
    <source>
        <dbReference type="ARBA" id="ARBA00024983"/>
    </source>
</evidence>
<dbReference type="EMBL" id="WIGO01000216">
    <property type="protein sequence ID" value="KAF6823290.1"/>
    <property type="molecule type" value="Genomic_DNA"/>
</dbReference>
<dbReference type="SUPFAM" id="SSF51445">
    <property type="entry name" value="(Trans)glycosidases"/>
    <property type="match status" value="1"/>
</dbReference>
<dbReference type="Gene3D" id="3.40.50.1700">
    <property type="entry name" value="Glycoside hydrolase family 3 C-terminal domain"/>
    <property type="match status" value="1"/>
</dbReference>
<feature type="compositionally biased region" description="Pro residues" evidence="22">
    <location>
        <begin position="125"/>
        <end position="136"/>
    </location>
</feature>
<keyword evidence="6" id="KW-0964">Secreted</keyword>
<dbReference type="InterPro" id="IPR001764">
    <property type="entry name" value="Glyco_hydro_3_N"/>
</dbReference>
<evidence type="ECO:0000256" key="15">
    <source>
        <dbReference type="ARBA" id="ARBA00041276"/>
    </source>
</evidence>
<evidence type="ECO:0000256" key="20">
    <source>
        <dbReference type="ARBA" id="ARBA00083231"/>
    </source>
</evidence>
<dbReference type="AlphaFoldDB" id="A0A8H6K2J7"/>
<dbReference type="Pfam" id="PF01915">
    <property type="entry name" value="Glyco_hydro_3_C"/>
    <property type="match status" value="1"/>
</dbReference>
<evidence type="ECO:0000256" key="6">
    <source>
        <dbReference type="ARBA" id="ARBA00022525"/>
    </source>
</evidence>
<organism evidence="24 25">
    <name type="scientific">Colletotrichum plurivorum</name>
    <dbReference type="NCBI Taxonomy" id="2175906"/>
    <lineage>
        <taxon>Eukaryota</taxon>
        <taxon>Fungi</taxon>
        <taxon>Dikarya</taxon>
        <taxon>Ascomycota</taxon>
        <taxon>Pezizomycotina</taxon>
        <taxon>Sordariomycetes</taxon>
        <taxon>Hypocreomycetidae</taxon>
        <taxon>Glomerellales</taxon>
        <taxon>Glomerellaceae</taxon>
        <taxon>Colletotrichum</taxon>
        <taxon>Colletotrichum orchidearum species complex</taxon>
    </lineage>
</organism>
<dbReference type="EC" id="3.2.1.21" evidence="5"/>
<dbReference type="InterPro" id="IPR050288">
    <property type="entry name" value="Cellulose_deg_GH3"/>
</dbReference>
<evidence type="ECO:0000256" key="9">
    <source>
        <dbReference type="ARBA" id="ARBA00023180"/>
    </source>
</evidence>
<evidence type="ECO:0000256" key="8">
    <source>
        <dbReference type="ARBA" id="ARBA00022801"/>
    </source>
</evidence>
<evidence type="ECO:0000256" key="4">
    <source>
        <dbReference type="ARBA" id="ARBA00005336"/>
    </source>
</evidence>
<dbReference type="Pfam" id="PF00933">
    <property type="entry name" value="Glyco_hydro_3"/>
    <property type="match status" value="1"/>
</dbReference>
<evidence type="ECO:0000256" key="10">
    <source>
        <dbReference type="ARBA" id="ARBA00023277"/>
    </source>
</evidence>
<dbReference type="InterPro" id="IPR036881">
    <property type="entry name" value="Glyco_hydro_3_C_sf"/>
</dbReference>
<feature type="domain" description="Fibronectin type III-like" evidence="23">
    <location>
        <begin position="808"/>
        <end position="880"/>
    </location>
</feature>
<evidence type="ECO:0000256" key="18">
    <source>
        <dbReference type="ARBA" id="ARBA00070030"/>
    </source>
</evidence>
<dbReference type="Gene3D" id="3.20.20.300">
    <property type="entry name" value="Glycoside hydrolase, family 3, N-terminal domain"/>
    <property type="match status" value="1"/>
</dbReference>
<evidence type="ECO:0000256" key="21">
    <source>
        <dbReference type="ARBA" id="ARBA00083611"/>
    </source>
</evidence>
<keyword evidence="10" id="KW-0119">Carbohydrate metabolism</keyword>
<evidence type="ECO:0000313" key="24">
    <source>
        <dbReference type="EMBL" id="KAF6823290.1"/>
    </source>
</evidence>
<comment type="catalytic activity">
    <reaction evidence="1">
        <text>Hydrolysis of terminal, non-reducing beta-D-glucosyl residues with release of beta-D-glucose.</text>
        <dbReference type="EC" id="3.2.1.21"/>
    </reaction>
</comment>
<dbReference type="PANTHER" id="PTHR42715:SF12">
    <property type="entry name" value="BETA-GLUCOSIDASE G-RELATED"/>
    <property type="match status" value="1"/>
</dbReference>
<evidence type="ECO:0000256" key="17">
    <source>
        <dbReference type="ARBA" id="ARBA00041808"/>
    </source>
</evidence>
<keyword evidence="8" id="KW-0378">Hydrolase</keyword>
<sequence length="895" mass="97116">MDSNVREPTHINALRPRAADDGEISSHLNGRSCSFSTDMMPVQSQFPRGNTTSSKSVSSTGTKQQRQQQQQFVTATPPQCTAPSRPSRWRRTQSWTTTALYLTALILISAWYASRPSGAGSGPWPARPPPLSPASPSPARNRRAAASLATAFVARLNLTEKSLMVTGRLGLEAGGCIGNIPPIERVGFRGLCLLDGPTALNRADLVSVFPAGLTTAASWDKDLMYRRGRALGEEFRDKGVNVGLGPVAGPLGRNLLGGRNWEGFSVDPYLTGVAMRLTIEGMQDAGVQACAKHFIGNEQETQRSDSWLDNGTEIAAVSSNIDDRTLHELYLWPFADSVRAGVASVMCSYNRLNQTYACEDSHLLNDVLKDELGFEGYVQSDWFATHSGAESINGGLDMNMPGPIGQAQVETGETYWGPKNITKMIADGSVLEGRLDDMIQRIMTQYYLFDQDGADYPSVDPSILFTMAAQSNLLDLLPFEPPPSRDVRRDHASLIRKLGAEATVLLKNVNSTLPLGRPANIGVFGNDAADPADGLVFGGAFEIGTLTVGGGSGTGRHTYIVSPLEAIKAHEMESGARVQYILNNKLLAAGDFRSLYPIPDVCLVFLNTYASEGYDRTAAEADWESTAVVENVVRRCPNTVVVTHSAGINSLPWAGNPNVTAILAAHLPGQESGNSIVDVLWGDVNPSGRLPYSITADPKDAYVPVVNLTESEVTSPTAWQADFTEGLFIDYRKLVAEDISPRYEFGYGLSYTTFEMQSSLKVQQLVKHISAAPNPSIENVPGGNPELWEPVIRLTTRVTNTGPVSGAAVPQLYVSLPEDSVPEGTPLQVLRGFDKIHLEPKESKSVEFELLRRDISYWDVVSQTWVVPQGPIAFRAGFSSRDIRARAEHVVHSVH</sequence>
<dbReference type="InterPro" id="IPR036962">
    <property type="entry name" value="Glyco_hydro_3_N_sf"/>
</dbReference>
<dbReference type="InterPro" id="IPR017853">
    <property type="entry name" value="GH"/>
</dbReference>
<evidence type="ECO:0000313" key="25">
    <source>
        <dbReference type="Proteomes" id="UP000654918"/>
    </source>
</evidence>
<evidence type="ECO:0000256" key="3">
    <source>
        <dbReference type="ARBA" id="ARBA00004987"/>
    </source>
</evidence>
<evidence type="ECO:0000259" key="23">
    <source>
        <dbReference type="SMART" id="SM01217"/>
    </source>
</evidence>
<dbReference type="SUPFAM" id="SSF52279">
    <property type="entry name" value="Beta-D-glucan exohydrolase, C-terminal domain"/>
    <property type="match status" value="1"/>
</dbReference>
<dbReference type="InterPro" id="IPR013783">
    <property type="entry name" value="Ig-like_fold"/>
</dbReference>
<dbReference type="FunFam" id="3.20.20.300:FF:000002">
    <property type="entry name" value="Probable beta-glucosidase"/>
    <property type="match status" value="1"/>
</dbReference>
<gene>
    <name evidence="24" type="ORF">CPLU01_11505</name>
</gene>
<reference evidence="24" key="1">
    <citation type="journal article" date="2020" name="Phytopathology">
        <title>Genome Sequence Resources of Colletotrichum truncatum, C. plurivorum, C. musicola, and C. sojae: Four Species Pathogenic to Soybean (Glycine max).</title>
        <authorList>
            <person name="Rogerio F."/>
            <person name="Boufleur T.R."/>
            <person name="Ciampi-Guillardi M."/>
            <person name="Sukno S.A."/>
            <person name="Thon M.R."/>
            <person name="Massola Junior N.S."/>
            <person name="Baroncelli R."/>
        </authorList>
    </citation>
    <scope>NUCLEOTIDE SEQUENCE</scope>
    <source>
        <strain evidence="24">LFN00145</strain>
    </source>
</reference>
<dbReference type="GO" id="GO:0005576">
    <property type="term" value="C:extracellular region"/>
    <property type="evidence" value="ECO:0007669"/>
    <property type="project" value="UniProtKB-SubCell"/>
</dbReference>
<evidence type="ECO:0000256" key="1">
    <source>
        <dbReference type="ARBA" id="ARBA00000448"/>
    </source>
</evidence>
<dbReference type="Gene3D" id="2.60.40.10">
    <property type="entry name" value="Immunoglobulins"/>
    <property type="match status" value="1"/>
</dbReference>
<keyword evidence="25" id="KW-1185">Reference proteome</keyword>
<protein>
    <recommendedName>
        <fullName evidence="18">Beta-glucosidase cel3A</fullName>
        <ecNumber evidence="5">3.2.1.21</ecNumber>
    </recommendedName>
    <alternativeName>
        <fullName evidence="15">Beta-D-glucoside glucohydrolase G</fullName>
    </alternativeName>
    <alternativeName>
        <fullName evidence="19">Beta-D-glucoside glucohydrolase cel3A</fullName>
    </alternativeName>
    <alternativeName>
        <fullName evidence="16">Cellobiase G</fullName>
    </alternativeName>
    <alternativeName>
        <fullName evidence="21">Cellobiase cel3A</fullName>
    </alternativeName>
    <alternativeName>
        <fullName evidence="17">Gentiobiase G</fullName>
    </alternativeName>
    <alternativeName>
        <fullName evidence="20">Gentiobiase cel3A</fullName>
    </alternativeName>
    <alternativeName>
        <fullName evidence="14">Probable beta-glucosidase G</fullName>
    </alternativeName>
</protein>
<evidence type="ECO:0000256" key="22">
    <source>
        <dbReference type="SAM" id="MobiDB-lite"/>
    </source>
</evidence>
<accession>A0A8H6K2J7</accession>
<feature type="compositionally biased region" description="Polar residues" evidence="22">
    <location>
        <begin position="72"/>
        <end position="82"/>
    </location>
</feature>
<comment type="function">
    <text evidence="13">Beta-glucosidases are one of a number of cellulolytic enzymes involved in the degradation of cellulosic biomass. Catalyzes the last step releasing glucose from the inhibitory cellobiose.</text>
</comment>
<dbReference type="InterPro" id="IPR002772">
    <property type="entry name" value="Glyco_hydro_3_C"/>
</dbReference>
<proteinExistence type="inferred from homology"/>
<feature type="region of interest" description="Disordered" evidence="22">
    <location>
        <begin position="1"/>
        <end position="91"/>
    </location>
</feature>
<evidence type="ECO:0000256" key="11">
    <source>
        <dbReference type="ARBA" id="ARBA00023295"/>
    </source>
</evidence>
<evidence type="ECO:0000256" key="19">
    <source>
        <dbReference type="ARBA" id="ARBA00078013"/>
    </source>
</evidence>
<comment type="subcellular location">
    <subcellularLocation>
        <location evidence="2">Secreted</location>
    </subcellularLocation>
</comment>
<evidence type="ECO:0000256" key="16">
    <source>
        <dbReference type="ARBA" id="ARBA00041601"/>
    </source>
</evidence>
<feature type="compositionally biased region" description="Low complexity" evidence="22">
    <location>
        <begin position="51"/>
        <end position="71"/>
    </location>
</feature>
<dbReference type="Pfam" id="PF14310">
    <property type="entry name" value="Fn3-like"/>
    <property type="match status" value="1"/>
</dbReference>
<dbReference type="GO" id="GO:0009251">
    <property type="term" value="P:glucan catabolic process"/>
    <property type="evidence" value="ECO:0007669"/>
    <property type="project" value="TreeGrafter"/>
</dbReference>
<evidence type="ECO:0000256" key="12">
    <source>
        <dbReference type="ARBA" id="ARBA00023326"/>
    </source>
</evidence>
<dbReference type="PRINTS" id="PR00133">
    <property type="entry name" value="GLHYDRLASE3"/>
</dbReference>
<dbReference type="SMART" id="SM01217">
    <property type="entry name" value="Fn3_like"/>
    <property type="match status" value="1"/>
</dbReference>
<keyword evidence="7" id="KW-0732">Signal</keyword>
<keyword evidence="12" id="KW-0624">Polysaccharide degradation</keyword>
<dbReference type="PANTHER" id="PTHR42715">
    <property type="entry name" value="BETA-GLUCOSIDASE"/>
    <property type="match status" value="1"/>
</dbReference>
<comment type="similarity">
    <text evidence="4">Belongs to the glycosyl hydrolase 3 family.</text>
</comment>
<dbReference type="InterPro" id="IPR026891">
    <property type="entry name" value="Fn3-like"/>
</dbReference>
<dbReference type="GO" id="GO:0008422">
    <property type="term" value="F:beta-glucosidase activity"/>
    <property type="evidence" value="ECO:0007669"/>
    <property type="project" value="UniProtKB-EC"/>
</dbReference>
<comment type="pathway">
    <text evidence="3">Glycan metabolism; cellulose degradation.</text>
</comment>
<comment type="caution">
    <text evidence="24">The sequence shown here is derived from an EMBL/GenBank/DDBJ whole genome shotgun (WGS) entry which is preliminary data.</text>
</comment>
<feature type="region of interest" description="Disordered" evidence="22">
    <location>
        <begin position="118"/>
        <end position="142"/>
    </location>
</feature>
<keyword evidence="9" id="KW-0325">Glycoprotein</keyword>
<keyword evidence="11" id="KW-0326">Glycosidase</keyword>
<evidence type="ECO:0000256" key="5">
    <source>
        <dbReference type="ARBA" id="ARBA00012744"/>
    </source>
</evidence>